<gene>
    <name evidence="1" type="ORF">IE53DRAFT_378489</name>
</gene>
<reference evidence="1 2" key="1">
    <citation type="journal article" date="2018" name="Mol. Biol. Evol.">
        <title>Broad Genomic Sampling Reveals a Smut Pathogenic Ancestry of the Fungal Clade Ustilaginomycotina.</title>
        <authorList>
            <person name="Kijpornyongpan T."/>
            <person name="Mondo S.J."/>
            <person name="Barry K."/>
            <person name="Sandor L."/>
            <person name="Lee J."/>
            <person name="Lipzen A."/>
            <person name="Pangilinan J."/>
            <person name="LaButti K."/>
            <person name="Hainaut M."/>
            <person name="Henrissat B."/>
            <person name="Grigoriev I.V."/>
            <person name="Spatafora J.W."/>
            <person name="Aime M.C."/>
        </authorList>
    </citation>
    <scope>NUCLEOTIDE SEQUENCE [LARGE SCALE GENOMIC DNA]</scope>
    <source>
        <strain evidence="1 2">SA 807</strain>
    </source>
</reference>
<sequence length="631" mass="70604">MTPRAPKPVQPSSIKPYAKNSACVACRSSKVRCVVSQYPPCKRCAKHSLPCSFVPSRRGQRPPKPNKDGTGEKPDPVNGDRESGPNSSMTNQANNHSLFFREESSSRIGLRSAVQDEEDYAHGHASDLDLGREEVDPISAFSRARNKLSSQARNLRMNPSATNVLETAAEVDTVPPMLKAYLDHRLIEDLFEIYFGRMLRHCQVLTPSQRDPREVVFRSSFLLVTICTVASNLHPGRASLQPRLCEILSGMLSEVIQTGQHSVEIVQALLLISVWVPPLGKEDRAWQILGLALRMCIQLDLHRARSLEPQGSTRVTEQALKKVRAWQVAFIQDRSVSAQMGKPTMLPENSMIRRINEWCQYDPVKVVINISHIELHLLLKPIIFRHGNSEDGGLALEDNLVAAAERFDRQVEDWRESVAYRSELPEISAIDRHFHNTMNTFFLHYYSLVTHKLALQWAKRFAIEQVGVSQSTAAFHASMALQTALEALDPRGYLETCPDNYFVFCSYSALSYLQLSSAGEKEATLIILDRLCQCFERISLHEKHAPAIYSKFLRSVIARSHDFICLNPDAAASTSNAPNVDQCGDEVETLQVENQVGAPHPEGSQSLSDYLDLLMCDGSDLDAILSRLGDF</sequence>
<evidence type="ECO:0000313" key="1">
    <source>
        <dbReference type="EMBL" id="PWN52012.1"/>
    </source>
</evidence>
<organism evidence="1 2">
    <name type="scientific">Violaceomyces palustris</name>
    <dbReference type="NCBI Taxonomy" id="1673888"/>
    <lineage>
        <taxon>Eukaryota</taxon>
        <taxon>Fungi</taxon>
        <taxon>Dikarya</taxon>
        <taxon>Basidiomycota</taxon>
        <taxon>Ustilaginomycotina</taxon>
        <taxon>Ustilaginomycetes</taxon>
        <taxon>Violaceomycetales</taxon>
        <taxon>Violaceomycetaceae</taxon>
        <taxon>Violaceomyces</taxon>
    </lineage>
</organism>
<evidence type="ECO:0000313" key="2">
    <source>
        <dbReference type="Proteomes" id="UP000245626"/>
    </source>
</evidence>
<dbReference type="EMBL" id="KZ819802">
    <property type="protein sequence ID" value="PWN52012.1"/>
    <property type="molecule type" value="Genomic_DNA"/>
</dbReference>
<keyword evidence="2" id="KW-1185">Reference proteome</keyword>
<dbReference type="Proteomes" id="UP000245626">
    <property type="component" value="Unassembled WGS sequence"/>
</dbReference>
<name>A0ACD0P1W8_9BASI</name>
<accession>A0ACD0P1W8</accession>
<proteinExistence type="predicted"/>
<protein>
    <submittedName>
        <fullName evidence="1">Uncharacterized protein</fullName>
    </submittedName>
</protein>